<gene>
    <name evidence="2" type="ORF">KCMC57_49990</name>
</gene>
<organism evidence="2">
    <name type="scientific">Kitasatospora sp. CMC57</name>
    <dbReference type="NCBI Taxonomy" id="3231513"/>
    <lineage>
        <taxon>Bacteria</taxon>
        <taxon>Bacillati</taxon>
        <taxon>Actinomycetota</taxon>
        <taxon>Actinomycetes</taxon>
        <taxon>Kitasatosporales</taxon>
        <taxon>Streptomycetaceae</taxon>
        <taxon>Kitasatospora</taxon>
    </lineage>
</organism>
<name>A0AB33K1C7_9ACTN</name>
<dbReference type="SMART" id="SM00347">
    <property type="entry name" value="HTH_MARR"/>
    <property type="match status" value="1"/>
</dbReference>
<sequence>MDNLDPLELAAELRTTIGTLVRHLRVGDELPQNQAAVLGWLVREGPHTTAELAERQRVRHQSMARTVALLTEAGLVEQQRHTTDGRKVLHAATTEGTAALHAQRSRREGDLAAAIADRLTPAEQHRLRDGIALLARLG</sequence>
<dbReference type="GO" id="GO:0003700">
    <property type="term" value="F:DNA-binding transcription factor activity"/>
    <property type="evidence" value="ECO:0007669"/>
    <property type="project" value="InterPro"/>
</dbReference>
<protein>
    <submittedName>
        <fullName evidence="2">MarR family transcriptional regulator</fullName>
    </submittedName>
</protein>
<dbReference type="Gene3D" id="1.10.10.10">
    <property type="entry name" value="Winged helix-like DNA-binding domain superfamily/Winged helix DNA-binding domain"/>
    <property type="match status" value="1"/>
</dbReference>
<evidence type="ECO:0000259" key="1">
    <source>
        <dbReference type="SMART" id="SM00347"/>
    </source>
</evidence>
<accession>A0AB33K1C7</accession>
<dbReference type="SUPFAM" id="SSF46785">
    <property type="entry name" value="Winged helix' DNA-binding domain"/>
    <property type="match status" value="1"/>
</dbReference>
<reference evidence="2" key="1">
    <citation type="submission" date="2024-07" db="EMBL/GenBank/DDBJ databases">
        <title>Complete genome sequences of cellulolytic bacteria, Kitasatospora sp. CMC57 and Streptomyces sp. CMC78, isolated from Japanese agricultural soil.</title>
        <authorList>
            <person name="Hashimoto T."/>
            <person name="Ito M."/>
            <person name="Iwamoto M."/>
            <person name="Fukahori D."/>
            <person name="Shoda T."/>
            <person name="Sakoda M."/>
            <person name="Morohoshi T."/>
            <person name="Mitsuboshi M."/>
            <person name="Nishizawa T."/>
        </authorList>
    </citation>
    <scope>NUCLEOTIDE SEQUENCE</scope>
    <source>
        <strain evidence="2">CMC57</strain>
    </source>
</reference>
<dbReference type="InterPro" id="IPR036390">
    <property type="entry name" value="WH_DNA-bd_sf"/>
</dbReference>
<dbReference type="PANTHER" id="PTHR39515:SF2">
    <property type="entry name" value="HTH-TYPE TRANSCRIPTIONAL REGULATOR RV0880"/>
    <property type="match status" value="1"/>
</dbReference>
<dbReference type="AlphaFoldDB" id="A0AB33K1C7"/>
<dbReference type="EMBL" id="AP035881">
    <property type="protein sequence ID" value="BFP48631.1"/>
    <property type="molecule type" value="Genomic_DNA"/>
</dbReference>
<dbReference type="Gene3D" id="1.10.287.100">
    <property type="match status" value="1"/>
</dbReference>
<dbReference type="RefSeq" id="WP_407990827.1">
    <property type="nucleotide sequence ID" value="NZ_AP035881.2"/>
</dbReference>
<proteinExistence type="predicted"/>
<dbReference type="InterPro" id="IPR052526">
    <property type="entry name" value="HTH-type_Bedaq_tolerance"/>
</dbReference>
<dbReference type="InterPro" id="IPR000835">
    <property type="entry name" value="HTH_MarR-typ"/>
</dbReference>
<dbReference type="Pfam" id="PF12802">
    <property type="entry name" value="MarR_2"/>
    <property type="match status" value="1"/>
</dbReference>
<evidence type="ECO:0000313" key="2">
    <source>
        <dbReference type="EMBL" id="BFP48631.1"/>
    </source>
</evidence>
<feature type="domain" description="HTH marR-type" evidence="1">
    <location>
        <begin position="23"/>
        <end position="124"/>
    </location>
</feature>
<dbReference type="InterPro" id="IPR036388">
    <property type="entry name" value="WH-like_DNA-bd_sf"/>
</dbReference>
<dbReference type="PANTHER" id="PTHR39515">
    <property type="entry name" value="CONSERVED PROTEIN"/>
    <property type="match status" value="1"/>
</dbReference>